<sequence length="127" mass="14219">MGPKSKAKSPRPPTQEIGEDVLTKVTALKNEGNKCFAKRDYESALEQYETAAQLLPEAAPERVDLICNRAACYYQMKRFKDAAKECTSALELNPSSAKALQRRARSLEQQGLYKQALADIQAVNRWV</sequence>
<reference evidence="3 4" key="1">
    <citation type="journal article" date="2013" name="BMC Genomics">
        <title>Reconstruction of the lipid metabolism for the microalga Monoraphidium neglectum from its genome sequence reveals characteristics suitable for biofuel production.</title>
        <authorList>
            <person name="Bogen C."/>
            <person name="Al-Dilaimi A."/>
            <person name="Albersmeier A."/>
            <person name="Wichmann J."/>
            <person name="Grundmann M."/>
            <person name="Rupp O."/>
            <person name="Lauersen K.J."/>
            <person name="Blifernez-Klassen O."/>
            <person name="Kalinowski J."/>
            <person name="Goesmann A."/>
            <person name="Mussgnug J.H."/>
            <person name="Kruse O."/>
        </authorList>
    </citation>
    <scope>NUCLEOTIDE SEQUENCE [LARGE SCALE GENOMIC DNA]</scope>
    <source>
        <strain evidence="3 4">SAG 48.87</strain>
    </source>
</reference>
<keyword evidence="1" id="KW-0802">TPR repeat</keyword>
<dbReference type="Gene3D" id="1.25.40.10">
    <property type="entry name" value="Tetratricopeptide repeat domain"/>
    <property type="match status" value="1"/>
</dbReference>
<dbReference type="PROSITE" id="PS50005">
    <property type="entry name" value="TPR"/>
    <property type="match status" value="2"/>
</dbReference>
<dbReference type="PANTHER" id="PTHR46183:SF8">
    <property type="entry name" value="PROTEIN CLMP1"/>
    <property type="match status" value="1"/>
</dbReference>
<dbReference type="InterPro" id="IPR011990">
    <property type="entry name" value="TPR-like_helical_dom_sf"/>
</dbReference>
<dbReference type="KEGG" id="mng:MNEG_12942"/>
<dbReference type="PANTHER" id="PTHR46183">
    <property type="entry name" value="PROTEIN CLMP1"/>
    <property type="match status" value="1"/>
</dbReference>
<gene>
    <name evidence="3" type="ORF">MNEG_12942</name>
</gene>
<dbReference type="EMBL" id="KK103748">
    <property type="protein sequence ID" value="KIY95021.1"/>
    <property type="molecule type" value="Genomic_DNA"/>
</dbReference>
<dbReference type="InterPro" id="IPR019734">
    <property type="entry name" value="TPR_rpt"/>
</dbReference>
<dbReference type="RefSeq" id="XP_013894041.1">
    <property type="nucleotide sequence ID" value="XM_014038587.1"/>
</dbReference>
<accession>A0A0D2M0I1</accession>
<dbReference type="STRING" id="145388.A0A0D2M0I1"/>
<dbReference type="GeneID" id="25730355"/>
<evidence type="ECO:0000313" key="3">
    <source>
        <dbReference type="EMBL" id="KIY95021.1"/>
    </source>
</evidence>
<dbReference type="SUPFAM" id="SSF48452">
    <property type="entry name" value="TPR-like"/>
    <property type="match status" value="1"/>
</dbReference>
<evidence type="ECO:0000313" key="4">
    <source>
        <dbReference type="Proteomes" id="UP000054498"/>
    </source>
</evidence>
<dbReference type="SMART" id="SM00028">
    <property type="entry name" value="TPR"/>
    <property type="match status" value="3"/>
</dbReference>
<keyword evidence="3" id="KW-0675">Receptor</keyword>
<organism evidence="3 4">
    <name type="scientific">Monoraphidium neglectum</name>
    <dbReference type="NCBI Taxonomy" id="145388"/>
    <lineage>
        <taxon>Eukaryota</taxon>
        <taxon>Viridiplantae</taxon>
        <taxon>Chlorophyta</taxon>
        <taxon>core chlorophytes</taxon>
        <taxon>Chlorophyceae</taxon>
        <taxon>CS clade</taxon>
        <taxon>Sphaeropleales</taxon>
        <taxon>Selenastraceae</taxon>
        <taxon>Monoraphidium</taxon>
    </lineage>
</organism>
<name>A0A0D2M0I1_9CHLO</name>
<dbReference type="OrthoDB" id="2942533at2759"/>
<dbReference type="Pfam" id="PF00515">
    <property type="entry name" value="TPR_1"/>
    <property type="match status" value="1"/>
</dbReference>
<evidence type="ECO:0000256" key="2">
    <source>
        <dbReference type="SAM" id="MobiDB-lite"/>
    </source>
</evidence>
<proteinExistence type="predicted"/>
<keyword evidence="4" id="KW-1185">Reference proteome</keyword>
<dbReference type="AlphaFoldDB" id="A0A0D2M0I1"/>
<feature type="repeat" description="TPR" evidence="1">
    <location>
        <begin position="63"/>
        <end position="96"/>
    </location>
</feature>
<evidence type="ECO:0000256" key="1">
    <source>
        <dbReference type="PROSITE-ProRule" id="PRU00339"/>
    </source>
</evidence>
<feature type="repeat" description="TPR" evidence="1">
    <location>
        <begin position="25"/>
        <end position="58"/>
    </location>
</feature>
<dbReference type="InterPro" id="IPR044517">
    <property type="entry name" value="PHOX1-4"/>
</dbReference>
<dbReference type="Proteomes" id="UP000054498">
    <property type="component" value="Unassembled WGS sequence"/>
</dbReference>
<feature type="region of interest" description="Disordered" evidence="2">
    <location>
        <begin position="1"/>
        <end position="20"/>
    </location>
</feature>
<protein>
    <submittedName>
        <fullName evidence="3">Import receptor subunit TOM70</fullName>
    </submittedName>
</protein>